<dbReference type="GO" id="GO:0007059">
    <property type="term" value="P:chromosome segregation"/>
    <property type="evidence" value="ECO:0007669"/>
    <property type="project" value="UniProtKB-KW"/>
</dbReference>
<dbReference type="GO" id="GO:0051301">
    <property type="term" value="P:cell division"/>
    <property type="evidence" value="ECO:0007669"/>
    <property type="project" value="UniProtKB-KW"/>
</dbReference>
<dbReference type="EMBL" id="ATIT01000006">
    <property type="protein sequence ID" value="EPI16750.1"/>
    <property type="molecule type" value="Genomic_DNA"/>
</dbReference>
<sequence>MNDMKNTEIYQKIDTIILHMPDYIKDFVQDREDKDQSPRTTLEYLKNYKLFYEWLLSESIVPDTSITSIRHLTAYDLNLYKSHLKRRAKENVKKDTTKAKLEDNNNLGLSTSTINRNITALKVLFKYLSKSSNNPLGKPYLDDNPMDQVATITDKTTLAARANSIEKKLFLDEDTQNYLDYIANEYKNTLSKRALIYYHRDVERDLAINALILGSGLRLSEVVNINLDDLSLDKNNVVVTRKGNKRDAVNIAAFAMEYLANYLAIRKERYKVTENEKALFLAIYQGEAKRISGIAIERMVAKYSKGFRIQVSPHKLRHTLATRLYQQTNSLVLTAQQLGHSSTNTTTLYTHIDNAATIDALNAL</sequence>
<dbReference type="AlphaFoldDB" id="A0AB73AEK1"/>
<dbReference type="PROSITE" id="PS51898">
    <property type="entry name" value="TYR_RECOMBINASE"/>
    <property type="match status" value="1"/>
</dbReference>
<comment type="caution">
    <text evidence="12">The sequence shown here is derived from an EMBL/GenBank/DDBJ whole genome shotgun (WGS) entry which is preliminary data.</text>
</comment>
<dbReference type="InterPro" id="IPR010998">
    <property type="entry name" value="Integrase_recombinase_N"/>
</dbReference>
<reference evidence="12 13" key="1">
    <citation type="submission" date="2013-06" db="EMBL/GenBank/DDBJ databases">
        <authorList>
            <person name="Weinstock G."/>
            <person name="Sodergren E."/>
            <person name="Lobos E.A."/>
            <person name="Fulton L."/>
            <person name="Fulton R."/>
            <person name="Courtney L."/>
            <person name="Fronick C."/>
            <person name="O'Laughlin M."/>
            <person name="Godfrey J."/>
            <person name="Wilson R.M."/>
            <person name="Miner T."/>
            <person name="Farmer C."/>
            <person name="Delehaunty K."/>
            <person name="Cordes M."/>
            <person name="Minx P."/>
            <person name="Tomlinson C."/>
            <person name="Chen J."/>
            <person name="Wollam A."/>
            <person name="Pepin K.H."/>
            <person name="Bhonagiri V."/>
            <person name="Zhang X."/>
            <person name="Warren W."/>
            <person name="Mitreva M."/>
            <person name="Mardis E.R."/>
            <person name="Wilson R.K."/>
        </authorList>
    </citation>
    <scope>NUCLEOTIDE SEQUENCE [LARGE SCALE GENOMIC DNA]</scope>
    <source>
        <strain evidence="12 13">SD2A-2</strain>
    </source>
</reference>
<feature type="domain" description="Tyr recombinase" evidence="10">
    <location>
        <begin position="177"/>
        <end position="362"/>
    </location>
</feature>
<dbReference type="GO" id="GO:0005737">
    <property type="term" value="C:cytoplasm"/>
    <property type="evidence" value="ECO:0007669"/>
    <property type="project" value="UniProtKB-SubCell"/>
</dbReference>
<keyword evidence="2" id="KW-0963">Cytoplasm</keyword>
<keyword evidence="4" id="KW-0159">Chromosome partition</keyword>
<dbReference type="GO" id="GO:0003677">
    <property type="term" value="F:DNA binding"/>
    <property type="evidence" value="ECO:0007669"/>
    <property type="project" value="UniProtKB-UniRule"/>
</dbReference>
<dbReference type="InterPro" id="IPR050090">
    <property type="entry name" value="Tyrosine_recombinase_XerCD"/>
</dbReference>
<keyword evidence="7" id="KW-0233">DNA recombination</keyword>
<evidence type="ECO:0000256" key="1">
    <source>
        <dbReference type="ARBA" id="ARBA00004496"/>
    </source>
</evidence>
<evidence type="ECO:0000256" key="7">
    <source>
        <dbReference type="ARBA" id="ARBA00023172"/>
    </source>
</evidence>
<dbReference type="PROSITE" id="PS51900">
    <property type="entry name" value="CB"/>
    <property type="match status" value="1"/>
</dbReference>
<gene>
    <name evidence="12" type="ORF">D356_00044</name>
</gene>
<dbReference type="InterPro" id="IPR044068">
    <property type="entry name" value="CB"/>
</dbReference>
<dbReference type="PANTHER" id="PTHR30349:SF77">
    <property type="entry name" value="TYROSINE RECOMBINASE XERC"/>
    <property type="match status" value="1"/>
</dbReference>
<evidence type="ECO:0000256" key="5">
    <source>
        <dbReference type="ARBA" id="ARBA00022908"/>
    </source>
</evidence>
<dbReference type="InterPro" id="IPR011010">
    <property type="entry name" value="DNA_brk_join_enz"/>
</dbReference>
<evidence type="ECO:0000313" key="12">
    <source>
        <dbReference type="EMBL" id="EPI16750.1"/>
    </source>
</evidence>
<dbReference type="Gene3D" id="1.10.150.130">
    <property type="match status" value="1"/>
</dbReference>
<dbReference type="InterPro" id="IPR002104">
    <property type="entry name" value="Integrase_catalytic"/>
</dbReference>
<dbReference type="GO" id="GO:0015074">
    <property type="term" value="P:DNA integration"/>
    <property type="evidence" value="ECO:0007669"/>
    <property type="project" value="UniProtKB-KW"/>
</dbReference>
<evidence type="ECO:0000256" key="9">
    <source>
        <dbReference type="PROSITE-ProRule" id="PRU01248"/>
    </source>
</evidence>
<accession>A0AB73AEK1</accession>
<evidence type="ECO:0000256" key="2">
    <source>
        <dbReference type="ARBA" id="ARBA00022490"/>
    </source>
</evidence>
<keyword evidence="8" id="KW-0131">Cell cycle</keyword>
<evidence type="ECO:0000256" key="3">
    <source>
        <dbReference type="ARBA" id="ARBA00022618"/>
    </source>
</evidence>
<protein>
    <submittedName>
        <fullName evidence="12">Site-specific tyrosine recombinase XerS</fullName>
    </submittedName>
</protein>
<dbReference type="InterPro" id="IPR013762">
    <property type="entry name" value="Integrase-like_cat_sf"/>
</dbReference>
<dbReference type="NCBIfam" id="NF003462">
    <property type="entry name" value="PRK05084.1"/>
    <property type="match status" value="1"/>
</dbReference>
<keyword evidence="3" id="KW-0132">Cell division</keyword>
<name>A0AB73AEK1_ENTFC</name>
<dbReference type="GO" id="GO:0006310">
    <property type="term" value="P:DNA recombination"/>
    <property type="evidence" value="ECO:0007669"/>
    <property type="project" value="UniProtKB-KW"/>
</dbReference>
<evidence type="ECO:0000256" key="8">
    <source>
        <dbReference type="ARBA" id="ARBA00023306"/>
    </source>
</evidence>
<keyword evidence="6 9" id="KW-0238">DNA-binding</keyword>
<dbReference type="Pfam" id="PF00589">
    <property type="entry name" value="Phage_integrase"/>
    <property type="match status" value="1"/>
</dbReference>
<evidence type="ECO:0000259" key="10">
    <source>
        <dbReference type="PROSITE" id="PS51898"/>
    </source>
</evidence>
<keyword evidence="5" id="KW-0229">DNA integration</keyword>
<evidence type="ECO:0000259" key="11">
    <source>
        <dbReference type="PROSITE" id="PS51900"/>
    </source>
</evidence>
<evidence type="ECO:0000256" key="6">
    <source>
        <dbReference type="ARBA" id="ARBA00023125"/>
    </source>
</evidence>
<proteinExistence type="predicted"/>
<evidence type="ECO:0000256" key="4">
    <source>
        <dbReference type="ARBA" id="ARBA00022829"/>
    </source>
</evidence>
<comment type="subcellular location">
    <subcellularLocation>
        <location evidence="1">Cytoplasm</location>
    </subcellularLocation>
</comment>
<dbReference type="PANTHER" id="PTHR30349">
    <property type="entry name" value="PHAGE INTEGRASE-RELATED"/>
    <property type="match status" value="1"/>
</dbReference>
<organism evidence="12 13">
    <name type="scientific">Enterococcus faecium SD2A-2</name>
    <dbReference type="NCBI Taxonomy" id="1244154"/>
    <lineage>
        <taxon>Bacteria</taxon>
        <taxon>Bacillati</taxon>
        <taxon>Bacillota</taxon>
        <taxon>Bacilli</taxon>
        <taxon>Lactobacillales</taxon>
        <taxon>Enterococcaceae</taxon>
        <taxon>Enterococcus</taxon>
    </lineage>
</organism>
<dbReference type="SUPFAM" id="SSF56349">
    <property type="entry name" value="DNA breaking-rejoining enzymes"/>
    <property type="match status" value="1"/>
</dbReference>
<evidence type="ECO:0000313" key="13">
    <source>
        <dbReference type="Proteomes" id="UP000014622"/>
    </source>
</evidence>
<dbReference type="Proteomes" id="UP000014622">
    <property type="component" value="Unassembled WGS sequence"/>
</dbReference>
<feature type="domain" description="Core-binding (CB)" evidence="11">
    <location>
        <begin position="18"/>
        <end position="129"/>
    </location>
</feature>
<dbReference type="Gene3D" id="1.10.443.10">
    <property type="entry name" value="Intergrase catalytic core"/>
    <property type="match status" value="1"/>
</dbReference>